<evidence type="ECO:0000256" key="2">
    <source>
        <dbReference type="ARBA" id="ARBA00022475"/>
    </source>
</evidence>
<name>A0A7W6C5N7_9SPHN</name>
<keyword evidence="5" id="KW-0564">Palmitate</keyword>
<evidence type="ECO:0000313" key="9">
    <source>
        <dbReference type="Proteomes" id="UP000561459"/>
    </source>
</evidence>
<accession>A0A7W6C5N7</accession>
<keyword evidence="3 7" id="KW-0732">Signal</keyword>
<dbReference type="GO" id="GO:0009636">
    <property type="term" value="P:response to toxic substance"/>
    <property type="evidence" value="ECO:0007669"/>
    <property type="project" value="InterPro"/>
</dbReference>
<dbReference type="Pfam" id="PF08085">
    <property type="entry name" value="Entericidin"/>
    <property type="match status" value="1"/>
</dbReference>
<evidence type="ECO:0000313" key="8">
    <source>
        <dbReference type="EMBL" id="MBB3939971.1"/>
    </source>
</evidence>
<evidence type="ECO:0000256" key="6">
    <source>
        <dbReference type="ARBA" id="ARBA00023288"/>
    </source>
</evidence>
<evidence type="ECO:0000256" key="5">
    <source>
        <dbReference type="ARBA" id="ARBA00023139"/>
    </source>
</evidence>
<dbReference type="AlphaFoldDB" id="A0A7W6C5N7"/>
<keyword evidence="9" id="KW-1185">Reference proteome</keyword>
<keyword evidence="6" id="KW-0449">Lipoprotein</keyword>
<evidence type="ECO:0000256" key="7">
    <source>
        <dbReference type="SAM" id="SignalP"/>
    </source>
</evidence>
<keyword evidence="2" id="KW-1003">Cell membrane</keyword>
<feature type="signal peptide" evidence="7">
    <location>
        <begin position="1"/>
        <end position="20"/>
    </location>
</feature>
<protein>
    <submittedName>
        <fullName evidence="8">Entericidin B</fullName>
    </submittedName>
</protein>
<evidence type="ECO:0000256" key="3">
    <source>
        <dbReference type="ARBA" id="ARBA00022729"/>
    </source>
</evidence>
<dbReference type="InterPro" id="IPR012556">
    <property type="entry name" value="Entericidin"/>
</dbReference>
<evidence type="ECO:0000256" key="1">
    <source>
        <dbReference type="ARBA" id="ARBA00010296"/>
    </source>
</evidence>
<dbReference type="Proteomes" id="UP000561459">
    <property type="component" value="Unassembled WGS sequence"/>
</dbReference>
<dbReference type="RefSeq" id="WP_183616651.1">
    <property type="nucleotide sequence ID" value="NZ_JACIDY010000003.1"/>
</dbReference>
<organism evidence="8 9">
    <name type="scientific">Novosphingobium fluoreni</name>
    <dbReference type="NCBI Taxonomy" id="1391222"/>
    <lineage>
        <taxon>Bacteria</taxon>
        <taxon>Pseudomonadati</taxon>
        <taxon>Pseudomonadota</taxon>
        <taxon>Alphaproteobacteria</taxon>
        <taxon>Sphingomonadales</taxon>
        <taxon>Sphingomonadaceae</taxon>
        <taxon>Novosphingobium</taxon>
    </lineage>
</organism>
<dbReference type="PROSITE" id="PS51257">
    <property type="entry name" value="PROKAR_LIPOPROTEIN"/>
    <property type="match status" value="1"/>
</dbReference>
<comment type="caution">
    <text evidence="8">The sequence shown here is derived from an EMBL/GenBank/DDBJ whole genome shotgun (WGS) entry which is preliminary data.</text>
</comment>
<sequence length="42" mass="4148">MLKKVVFALVAGSIALSASACNTVKGAGKDVQSVGEAADRAL</sequence>
<proteinExistence type="inferred from homology"/>
<dbReference type="GO" id="GO:0016020">
    <property type="term" value="C:membrane"/>
    <property type="evidence" value="ECO:0007669"/>
    <property type="project" value="InterPro"/>
</dbReference>
<gene>
    <name evidence="8" type="ORF">GGR39_001621</name>
</gene>
<keyword evidence="4" id="KW-0472">Membrane</keyword>
<comment type="similarity">
    <text evidence="1">Belongs to the EcnA/EcnB lipoprotein family.</text>
</comment>
<evidence type="ECO:0000256" key="4">
    <source>
        <dbReference type="ARBA" id="ARBA00023136"/>
    </source>
</evidence>
<reference evidence="8 9" key="1">
    <citation type="submission" date="2020-08" db="EMBL/GenBank/DDBJ databases">
        <title>Genomic Encyclopedia of Type Strains, Phase IV (KMG-IV): sequencing the most valuable type-strain genomes for metagenomic binning, comparative biology and taxonomic classification.</title>
        <authorList>
            <person name="Goeker M."/>
        </authorList>
    </citation>
    <scope>NUCLEOTIDE SEQUENCE [LARGE SCALE GENOMIC DNA]</scope>
    <source>
        <strain evidence="8 9">DSM 27568</strain>
    </source>
</reference>
<dbReference type="EMBL" id="JACIDY010000003">
    <property type="protein sequence ID" value="MBB3939971.1"/>
    <property type="molecule type" value="Genomic_DNA"/>
</dbReference>
<feature type="chain" id="PRO_5030820763" evidence="7">
    <location>
        <begin position="21"/>
        <end position="42"/>
    </location>
</feature>